<evidence type="ECO:0000256" key="1">
    <source>
        <dbReference type="SAM" id="MobiDB-lite"/>
    </source>
</evidence>
<reference evidence="3" key="1">
    <citation type="submission" date="2015-11" db="EMBL/GenBank/DDBJ databases">
        <authorList>
            <consortium name="Cross-ministerial Strategic Innovation Promotion Program (SIP) consortium"/>
            <person name="Tomihama T."/>
            <person name="Ikenaga M."/>
            <person name="Sakai M."/>
            <person name="Okubo T."/>
            <person name="Ikeda S."/>
        </authorList>
    </citation>
    <scope>NUCLEOTIDE SEQUENCE [LARGE SCALE GENOMIC DNA]</scope>
    <source>
        <strain evidence="3">S58</strain>
    </source>
</reference>
<feature type="compositionally biased region" description="Basic and acidic residues" evidence="1">
    <location>
        <begin position="413"/>
        <end position="448"/>
    </location>
</feature>
<dbReference type="OrthoDB" id="9150238at2"/>
<dbReference type="InterPro" id="IPR047603">
    <property type="entry name" value="FxsC_N"/>
</dbReference>
<name>A0A100JQA9_STRSC</name>
<feature type="region of interest" description="Disordered" evidence="1">
    <location>
        <begin position="412"/>
        <end position="448"/>
    </location>
</feature>
<dbReference type="InterPro" id="IPR026367">
    <property type="entry name" value="FxsC_C"/>
</dbReference>
<organism evidence="2 3">
    <name type="scientific">Streptomyces scabiei</name>
    <dbReference type="NCBI Taxonomy" id="1930"/>
    <lineage>
        <taxon>Bacteria</taxon>
        <taxon>Bacillati</taxon>
        <taxon>Actinomycetota</taxon>
        <taxon>Actinomycetes</taxon>
        <taxon>Kitasatosporales</taxon>
        <taxon>Streptomycetaceae</taxon>
        <taxon>Streptomyces</taxon>
    </lineage>
</organism>
<reference evidence="3" key="3">
    <citation type="submission" date="2016-02" db="EMBL/GenBank/DDBJ databases">
        <title>Draft genome of pathogenic Streptomyces sp. in Japan.</title>
        <authorList>
            <person name="Tomihama T."/>
            <person name="Ikenaga M."/>
            <person name="Sakai M."/>
            <person name="Okubo T."/>
            <person name="Ikeda S."/>
        </authorList>
    </citation>
    <scope>NUCLEOTIDE SEQUENCE [LARGE SCALE GENOMIC DNA]</scope>
    <source>
        <strain evidence="3">S58</strain>
    </source>
</reference>
<evidence type="ECO:0000313" key="3">
    <source>
        <dbReference type="Proteomes" id="UP000067448"/>
    </source>
</evidence>
<protein>
    <recommendedName>
        <fullName evidence="4">TIR domain-containing protein</fullName>
    </recommendedName>
</protein>
<proteinExistence type="predicted"/>
<dbReference type="EMBL" id="BCMM01000019">
    <property type="protein sequence ID" value="GAQ63703.1"/>
    <property type="molecule type" value="Genomic_DNA"/>
</dbReference>
<reference evidence="2 3" key="2">
    <citation type="journal article" date="2016" name="Genome Announc.">
        <title>Draft Genome Sequences of Streptomyces scabiei S58, Streptomyces turgidiscabies T45, and Streptomyces acidiscabies a10, the Pathogens of Potato Common Scab, Isolated in Japan.</title>
        <authorList>
            <person name="Tomihama T."/>
            <person name="Nishi Y."/>
            <person name="Sakai M."/>
            <person name="Ikenaga M."/>
            <person name="Okubo T."/>
            <person name="Ikeda S."/>
        </authorList>
    </citation>
    <scope>NUCLEOTIDE SEQUENCE [LARGE SCALE GENOMIC DNA]</scope>
    <source>
        <strain evidence="2 3">S58</strain>
    </source>
</reference>
<evidence type="ECO:0000313" key="2">
    <source>
        <dbReference type="EMBL" id="GAQ63703.1"/>
    </source>
</evidence>
<dbReference type="RefSeq" id="WP_059081295.1">
    <property type="nucleotide sequence ID" value="NZ_BCMM01000019.1"/>
</dbReference>
<dbReference type="Proteomes" id="UP000067448">
    <property type="component" value="Unassembled WGS sequence"/>
</dbReference>
<dbReference type="NCBIfam" id="NF040588">
    <property type="entry name" value="FxsC_Nterm"/>
    <property type="match status" value="1"/>
</dbReference>
<gene>
    <name evidence="2" type="ORF">SsS58_04089</name>
</gene>
<accession>A0A100JQA9</accession>
<comment type="caution">
    <text evidence="2">The sequence shown here is derived from an EMBL/GenBank/DDBJ whole genome shotgun (WGS) entry which is preliminary data.</text>
</comment>
<sequence length="448" mass="50002">MPMFFMSYARVPAPRHRDISQDPNRLVFRFFDELCGKVAHHARVPRDAAGFVERPGAPGENAIKALLGCQVFVPLYSKRYFSNPQCGRQWTAVTRQSVQGARPSIVPVLWTPYSPTSLPERIKDEQQYPEVPEGFGEAAENYASMGLHRLLDQVLDLTERPDPDDEHMAAQFSAQVSQLTDWLARRIVDQAAAVPRRPSGHSGGGRTAEPTTLAGLDDAFADPPFASPLHITVLAPTEEQLPVGRDNTRYGPRVDDWRPYGQAVGPLVEQMEALARNLGFEPTVHPFHKHQAELRSTEIPTAPWILVVDPWALEDPQMAAQAREFDRARRPWTGVLSTLAGDDLQTKEQSDRLRGLLLSHFPRFLSEGRTGEQEAVRGLTGADVFTRWFSELAEATKIRYLRYIHSQLSRSAVDARDVPESGADLPRRPDAGRDDGAPSDGRRVEGRP</sequence>
<dbReference type="Gene3D" id="3.40.50.10140">
    <property type="entry name" value="Toll/interleukin-1 receptor homology (TIR) domain"/>
    <property type="match status" value="1"/>
</dbReference>
<dbReference type="NCBIfam" id="TIGR04276">
    <property type="entry name" value="FxsC_Cterm"/>
    <property type="match status" value="1"/>
</dbReference>
<dbReference type="InterPro" id="IPR035897">
    <property type="entry name" value="Toll_tir_struct_dom_sf"/>
</dbReference>
<evidence type="ECO:0008006" key="4">
    <source>
        <dbReference type="Google" id="ProtNLM"/>
    </source>
</evidence>
<dbReference type="AlphaFoldDB" id="A0A100JQA9"/>